<feature type="active site" description="Tele-AMP-histidine intermediate" evidence="1">
    <location>
        <position position="108"/>
    </location>
</feature>
<dbReference type="GO" id="GO:0003824">
    <property type="term" value="F:catalytic activity"/>
    <property type="evidence" value="ECO:0007669"/>
    <property type="project" value="InterPro"/>
</dbReference>
<dbReference type="Pfam" id="PF01230">
    <property type="entry name" value="HIT"/>
    <property type="match status" value="1"/>
</dbReference>
<dbReference type="GO" id="GO:0009117">
    <property type="term" value="P:nucleotide metabolic process"/>
    <property type="evidence" value="ECO:0007669"/>
    <property type="project" value="TreeGrafter"/>
</dbReference>
<dbReference type="InterPro" id="IPR039384">
    <property type="entry name" value="HINT"/>
</dbReference>
<dbReference type="PRINTS" id="PR00332">
    <property type="entry name" value="HISTRIAD"/>
</dbReference>
<evidence type="ECO:0000313" key="6">
    <source>
        <dbReference type="Proteomes" id="UP000270626"/>
    </source>
</evidence>
<sequence length="147" mass="15799">MPEFVDTSPPGECIFCRLIAGEIPASRLYEDAETLAFLDLAQLNPGHALVVVKRHAETLLELTPDEAAAAMRTAHRIAAAQQRAFGAPGLTLLQCNGKEGGQTVGHFHIHVVPRHADDGVGLLWPRKDPPRAVLEATAAQLRAALED</sequence>
<dbReference type="PANTHER" id="PTHR46648">
    <property type="entry name" value="HIT FAMILY PROTEIN 1"/>
    <property type="match status" value="1"/>
</dbReference>
<dbReference type="EMBL" id="RBXP01000016">
    <property type="protein sequence ID" value="RKT51138.1"/>
    <property type="molecule type" value="Genomic_DNA"/>
</dbReference>
<organism evidence="5 6">
    <name type="scientific">Azonexus fungiphilus</name>
    <dbReference type="NCBI Taxonomy" id="146940"/>
    <lineage>
        <taxon>Bacteria</taxon>
        <taxon>Pseudomonadati</taxon>
        <taxon>Pseudomonadota</taxon>
        <taxon>Betaproteobacteria</taxon>
        <taxon>Rhodocyclales</taxon>
        <taxon>Azonexaceae</taxon>
        <taxon>Azonexus</taxon>
    </lineage>
</organism>
<dbReference type="Proteomes" id="UP000270626">
    <property type="component" value="Unassembled WGS sequence"/>
</dbReference>
<dbReference type="InterPro" id="IPR011146">
    <property type="entry name" value="HIT-like"/>
</dbReference>
<gene>
    <name evidence="5" type="ORF">DFR40_2350</name>
</gene>
<dbReference type="InterPro" id="IPR001310">
    <property type="entry name" value="Histidine_triad_HIT"/>
</dbReference>
<protein>
    <submittedName>
        <fullName evidence="5">Histidine triad (HIT) family protein</fullName>
    </submittedName>
</protein>
<dbReference type="Gene3D" id="3.30.428.10">
    <property type="entry name" value="HIT-like"/>
    <property type="match status" value="1"/>
</dbReference>
<evidence type="ECO:0000256" key="3">
    <source>
        <dbReference type="PROSITE-ProRule" id="PRU00464"/>
    </source>
</evidence>
<dbReference type="OrthoDB" id="9784774at2"/>
<feature type="short sequence motif" description="Histidine triad motif" evidence="2 3">
    <location>
        <begin position="106"/>
        <end position="110"/>
    </location>
</feature>
<dbReference type="PANTHER" id="PTHR46648:SF1">
    <property type="entry name" value="ADENOSINE 5'-MONOPHOSPHORAMIDASE HNT1"/>
    <property type="match status" value="1"/>
</dbReference>
<evidence type="ECO:0000256" key="2">
    <source>
        <dbReference type="PIRSR" id="PIRSR601310-3"/>
    </source>
</evidence>
<reference evidence="5 6" key="1">
    <citation type="submission" date="2018-10" db="EMBL/GenBank/DDBJ databases">
        <title>Genomic Encyclopedia of Type Strains, Phase IV (KMG-IV): sequencing the most valuable type-strain genomes for metagenomic binning, comparative biology and taxonomic classification.</title>
        <authorList>
            <person name="Goeker M."/>
        </authorList>
    </citation>
    <scope>NUCLEOTIDE SEQUENCE [LARGE SCALE GENOMIC DNA]</scope>
    <source>
        <strain evidence="5 6">DSM 23841</strain>
    </source>
</reference>
<dbReference type="InterPro" id="IPR036265">
    <property type="entry name" value="HIT-like_sf"/>
</dbReference>
<dbReference type="AlphaFoldDB" id="A0A495VTZ5"/>
<dbReference type="SUPFAM" id="SSF54197">
    <property type="entry name" value="HIT-like"/>
    <property type="match status" value="1"/>
</dbReference>
<evidence type="ECO:0000256" key="1">
    <source>
        <dbReference type="PIRSR" id="PIRSR601310-1"/>
    </source>
</evidence>
<feature type="domain" description="HIT" evidence="4">
    <location>
        <begin position="14"/>
        <end position="121"/>
    </location>
</feature>
<accession>A0A495VTZ5</accession>
<keyword evidence="6" id="KW-1185">Reference proteome</keyword>
<name>A0A495VTZ5_9RHOO</name>
<dbReference type="PROSITE" id="PS51084">
    <property type="entry name" value="HIT_2"/>
    <property type="match status" value="1"/>
</dbReference>
<proteinExistence type="predicted"/>
<evidence type="ECO:0000313" key="5">
    <source>
        <dbReference type="EMBL" id="RKT51138.1"/>
    </source>
</evidence>
<dbReference type="CDD" id="cd01277">
    <property type="entry name" value="HINT_subgroup"/>
    <property type="match status" value="1"/>
</dbReference>
<dbReference type="RefSeq" id="WP_121458669.1">
    <property type="nucleotide sequence ID" value="NZ_JAANMQ010000003.1"/>
</dbReference>
<comment type="caution">
    <text evidence="5">The sequence shown here is derived from an EMBL/GenBank/DDBJ whole genome shotgun (WGS) entry which is preliminary data.</text>
</comment>
<evidence type="ECO:0000259" key="4">
    <source>
        <dbReference type="PROSITE" id="PS51084"/>
    </source>
</evidence>